<evidence type="ECO:0000259" key="8">
    <source>
        <dbReference type="Pfam" id="PF00696"/>
    </source>
</evidence>
<evidence type="ECO:0000256" key="2">
    <source>
        <dbReference type="ARBA" id="ARBA00022605"/>
    </source>
</evidence>
<dbReference type="NCBIfam" id="TIGR00761">
    <property type="entry name" value="argB"/>
    <property type="match status" value="1"/>
</dbReference>
<dbReference type="InterPro" id="IPR001057">
    <property type="entry name" value="Glu/AcGlu_kinase"/>
</dbReference>
<dbReference type="EMBL" id="CAESAK010000104">
    <property type="protein sequence ID" value="CAB4339884.1"/>
    <property type="molecule type" value="Genomic_DNA"/>
</dbReference>
<comment type="pathway">
    <text evidence="7">Amino-acid biosynthesis.</text>
</comment>
<dbReference type="GO" id="GO:0003991">
    <property type="term" value="F:acetylglutamate kinase activity"/>
    <property type="evidence" value="ECO:0007669"/>
    <property type="project" value="InterPro"/>
</dbReference>
<dbReference type="InterPro" id="IPR037528">
    <property type="entry name" value="ArgB"/>
</dbReference>
<dbReference type="HAMAP" id="MF_00082">
    <property type="entry name" value="ArgB"/>
    <property type="match status" value="1"/>
</dbReference>
<dbReference type="InterPro" id="IPR001048">
    <property type="entry name" value="Asp/Glu/Uridylate_kinase"/>
</dbReference>
<dbReference type="GO" id="GO:0005737">
    <property type="term" value="C:cytoplasm"/>
    <property type="evidence" value="ECO:0007669"/>
    <property type="project" value="InterPro"/>
</dbReference>
<dbReference type="InterPro" id="IPR036393">
    <property type="entry name" value="AceGlu_kinase-like_sf"/>
</dbReference>
<dbReference type="PANTHER" id="PTHR23342:SF0">
    <property type="entry name" value="N-ACETYLGLUTAMATE SYNTHASE, MITOCHONDRIAL"/>
    <property type="match status" value="1"/>
</dbReference>
<sequence length="266" mass="26995">MTNQGVLVVKFGGHAMSDNDGAFGLGLAAAKALGTQVVVVHGGGPQISEALEKAGIESNFVGGFRLTTPEIFAIVEDVLSNQVGPAVAQTLTSSGVLALAISGRHSGTLFASRHLPLIDGKSTDLGLVGEMKDVDPTAINELLSRGITPVVSPVSNDVESDGGLNVNADIAAAAVAGALNAQELIIMTDVPGIYRNWPDKSSLISSITSAELEAIKSDFQDGMAPKVQACLDAISAGAGAVRIIDGRQPQAFADALAHSGGTLVTS</sequence>
<evidence type="ECO:0000313" key="9">
    <source>
        <dbReference type="EMBL" id="CAB4339884.1"/>
    </source>
</evidence>
<protein>
    <submittedName>
        <fullName evidence="9">Unannotated protein</fullName>
    </submittedName>
</protein>
<keyword evidence="2" id="KW-0028">Amino-acid biosynthesis</keyword>
<dbReference type="Gene3D" id="3.40.1160.10">
    <property type="entry name" value="Acetylglutamate kinase-like"/>
    <property type="match status" value="1"/>
</dbReference>
<dbReference type="GO" id="GO:0006526">
    <property type="term" value="P:L-arginine biosynthetic process"/>
    <property type="evidence" value="ECO:0007669"/>
    <property type="project" value="UniProtKB-KW"/>
</dbReference>
<dbReference type="PANTHER" id="PTHR23342">
    <property type="entry name" value="N-ACETYLGLUTAMATE SYNTHASE"/>
    <property type="match status" value="1"/>
</dbReference>
<dbReference type="InterPro" id="IPR004662">
    <property type="entry name" value="AcgluKinase_fam"/>
</dbReference>
<dbReference type="AlphaFoldDB" id="A0A6J5ZB98"/>
<dbReference type="SUPFAM" id="SSF53633">
    <property type="entry name" value="Carbamate kinase-like"/>
    <property type="match status" value="1"/>
</dbReference>
<gene>
    <name evidence="9" type="ORF">UFOPK3775_00829</name>
</gene>
<evidence type="ECO:0000256" key="3">
    <source>
        <dbReference type="ARBA" id="ARBA00022679"/>
    </source>
</evidence>
<keyword evidence="1" id="KW-0055">Arginine biosynthesis</keyword>
<dbReference type="Pfam" id="PF00696">
    <property type="entry name" value="AA_kinase"/>
    <property type="match status" value="1"/>
</dbReference>
<proteinExistence type="inferred from homology"/>
<keyword evidence="4" id="KW-0547">Nucleotide-binding</keyword>
<evidence type="ECO:0000256" key="7">
    <source>
        <dbReference type="ARBA" id="ARBA00029440"/>
    </source>
</evidence>
<reference evidence="9" key="1">
    <citation type="submission" date="2020-05" db="EMBL/GenBank/DDBJ databases">
        <authorList>
            <person name="Chiriac C."/>
            <person name="Salcher M."/>
            <person name="Ghai R."/>
            <person name="Kavagutti S V."/>
        </authorList>
    </citation>
    <scope>NUCLEOTIDE SEQUENCE</scope>
</reference>
<dbReference type="GO" id="GO:0005524">
    <property type="term" value="F:ATP binding"/>
    <property type="evidence" value="ECO:0007669"/>
    <property type="project" value="UniProtKB-KW"/>
</dbReference>
<evidence type="ECO:0000256" key="4">
    <source>
        <dbReference type="ARBA" id="ARBA00022741"/>
    </source>
</evidence>
<name>A0A6J5ZB98_9ZZZZ</name>
<dbReference type="PRINTS" id="PR00474">
    <property type="entry name" value="GLU5KINASE"/>
</dbReference>
<dbReference type="PIRSF" id="PIRSF000728">
    <property type="entry name" value="NAGK"/>
    <property type="match status" value="1"/>
</dbReference>
<evidence type="ECO:0000256" key="1">
    <source>
        <dbReference type="ARBA" id="ARBA00022571"/>
    </source>
</evidence>
<accession>A0A6J5ZB98</accession>
<keyword evidence="3" id="KW-0808">Transferase</keyword>
<evidence type="ECO:0000256" key="6">
    <source>
        <dbReference type="ARBA" id="ARBA00022840"/>
    </source>
</evidence>
<keyword evidence="5" id="KW-0418">Kinase</keyword>
<keyword evidence="6" id="KW-0067">ATP-binding</keyword>
<organism evidence="9">
    <name type="scientific">freshwater metagenome</name>
    <dbReference type="NCBI Taxonomy" id="449393"/>
    <lineage>
        <taxon>unclassified sequences</taxon>
        <taxon>metagenomes</taxon>
        <taxon>ecological metagenomes</taxon>
    </lineage>
</organism>
<evidence type="ECO:0000256" key="5">
    <source>
        <dbReference type="ARBA" id="ARBA00022777"/>
    </source>
</evidence>
<feature type="domain" description="Aspartate/glutamate/uridylate kinase" evidence="8">
    <location>
        <begin position="6"/>
        <end position="245"/>
    </location>
</feature>